<protein>
    <submittedName>
        <fullName evidence="2">Uncharacterized protein</fullName>
    </submittedName>
</protein>
<proteinExistence type="predicted"/>
<keyword evidence="1" id="KW-0472">Membrane</keyword>
<evidence type="ECO:0000313" key="3">
    <source>
        <dbReference type="Proteomes" id="UP001363151"/>
    </source>
</evidence>
<gene>
    <name evidence="2" type="ORF">SO694_00139011</name>
</gene>
<comment type="caution">
    <text evidence="2">The sequence shown here is derived from an EMBL/GenBank/DDBJ whole genome shotgun (WGS) entry which is preliminary data.</text>
</comment>
<keyword evidence="1" id="KW-0812">Transmembrane</keyword>
<dbReference type="Proteomes" id="UP001363151">
    <property type="component" value="Unassembled WGS sequence"/>
</dbReference>
<keyword evidence="3" id="KW-1185">Reference proteome</keyword>
<accession>A0ABR1GGC4</accession>
<feature type="transmembrane region" description="Helical" evidence="1">
    <location>
        <begin position="26"/>
        <end position="49"/>
    </location>
</feature>
<dbReference type="EMBL" id="JBBJCI010000010">
    <property type="protein sequence ID" value="KAK7254965.1"/>
    <property type="molecule type" value="Genomic_DNA"/>
</dbReference>
<reference evidence="2 3" key="1">
    <citation type="submission" date="2024-03" db="EMBL/GenBank/DDBJ databases">
        <title>Aureococcus anophagefferens CCMP1851 and Kratosvirus quantuckense: Draft genome of a second virus-susceptible host strain in the model system.</title>
        <authorList>
            <person name="Chase E."/>
            <person name="Truchon A.R."/>
            <person name="Schepens W."/>
            <person name="Wilhelm S.W."/>
        </authorList>
    </citation>
    <scope>NUCLEOTIDE SEQUENCE [LARGE SCALE GENOMIC DNA]</scope>
    <source>
        <strain evidence="2 3">CCMP1851</strain>
    </source>
</reference>
<organism evidence="2 3">
    <name type="scientific">Aureococcus anophagefferens</name>
    <name type="common">Harmful bloom alga</name>
    <dbReference type="NCBI Taxonomy" id="44056"/>
    <lineage>
        <taxon>Eukaryota</taxon>
        <taxon>Sar</taxon>
        <taxon>Stramenopiles</taxon>
        <taxon>Ochrophyta</taxon>
        <taxon>Pelagophyceae</taxon>
        <taxon>Pelagomonadales</taxon>
        <taxon>Pelagomonadaceae</taxon>
        <taxon>Aureococcus</taxon>
    </lineage>
</organism>
<name>A0ABR1GGC4_AURAN</name>
<sequence length="70" mass="7932">MIIEDNLTRADKLIRNFTKRMMTDKLIVCFAFVNMCGLIGIVVYCVVTGRGLGTEGQKEDRPDERRLGPI</sequence>
<evidence type="ECO:0000256" key="1">
    <source>
        <dbReference type="SAM" id="Phobius"/>
    </source>
</evidence>
<evidence type="ECO:0000313" key="2">
    <source>
        <dbReference type="EMBL" id="KAK7254965.1"/>
    </source>
</evidence>
<keyword evidence="1" id="KW-1133">Transmembrane helix</keyword>